<gene>
    <name evidence="9" type="ORF">FEF26_11275</name>
</gene>
<sequence>MTDSSNSDSGDKSNSYKTRASVESLASRPSAQVLVIGGGINGVSVFRDLALQGVDVALVERNDFCSGASGASSHMIHGGIRYLENGEFRLVSESVDERNDLLKTAPHYVKPLETTIPIFTTFSGVVSGALGFFKRRKAKRTERGAALIKVGLTVYDAFSRRRGSVPRHRFVGRTTALREMPMLHPGIRYAATYFDASVHNPERLTLDVLSSGLEANPSARASNYLSVHSMGPEGIFLRDEITGEDIPFDAEVVVNVTGAWVDETNAASGLPTAYMGGTKGSHIVLDDPTLLKACAGREVFFEHTDGRIVLIYPIGERVLVGTTDIATSEEDPVGEAVCTEEEIDYFFDLISHVFPAITVDRSMIVYSFSGVRPLPSQENLEPGLISRDYRLERNVEKTPEGTQAIISVIGGKWTTFRALGAQIADEVLPMVKVSRKANTQGLPIGGGWNYPTANGAETTWVEQHLSGGISPSRATLLFERYGTRAPEVLSYLQRHNDQLFTSTPELSTAEVKYMIEHEQALHLADILQRRTDLTFTGEVTLAVLEELAAVMATYLQWSDSFKKAQLNTTRDVLSQRHHVRL</sequence>
<feature type="region of interest" description="Disordered" evidence="6">
    <location>
        <begin position="1"/>
        <end position="21"/>
    </location>
</feature>
<dbReference type="Gene3D" id="3.50.50.60">
    <property type="entry name" value="FAD/NAD(P)-binding domain"/>
    <property type="match status" value="1"/>
</dbReference>
<comment type="cofactor">
    <cofactor evidence="1">
        <name>FAD</name>
        <dbReference type="ChEBI" id="CHEBI:57692"/>
    </cofactor>
</comment>
<dbReference type="AlphaFoldDB" id="A0A5R9B958"/>
<proteinExistence type="inferred from homology"/>
<dbReference type="Gene3D" id="3.30.9.10">
    <property type="entry name" value="D-Amino Acid Oxidase, subunit A, domain 2"/>
    <property type="match status" value="1"/>
</dbReference>
<dbReference type="InterPro" id="IPR006076">
    <property type="entry name" value="FAD-dep_OxRdtase"/>
</dbReference>
<feature type="domain" description="Alpha-glycerophosphate oxidase C-terminal" evidence="8">
    <location>
        <begin position="438"/>
        <end position="560"/>
    </location>
</feature>
<keyword evidence="4" id="KW-0274">FAD</keyword>
<evidence type="ECO:0000313" key="10">
    <source>
        <dbReference type="Proteomes" id="UP000310458"/>
    </source>
</evidence>
<evidence type="ECO:0000256" key="1">
    <source>
        <dbReference type="ARBA" id="ARBA00001974"/>
    </source>
</evidence>
<evidence type="ECO:0000256" key="2">
    <source>
        <dbReference type="ARBA" id="ARBA00007330"/>
    </source>
</evidence>
<feature type="domain" description="FAD dependent oxidoreductase" evidence="7">
    <location>
        <begin position="33"/>
        <end position="376"/>
    </location>
</feature>
<accession>A0A5R9B958</accession>
<keyword evidence="10" id="KW-1185">Reference proteome</keyword>
<dbReference type="Pfam" id="PF16901">
    <property type="entry name" value="DAO_C"/>
    <property type="match status" value="1"/>
</dbReference>
<evidence type="ECO:0000256" key="4">
    <source>
        <dbReference type="ARBA" id="ARBA00022827"/>
    </source>
</evidence>
<organism evidence="9 10">
    <name type="scientific">Nesterenkonia salmonea</name>
    <dbReference type="NCBI Taxonomy" id="1804987"/>
    <lineage>
        <taxon>Bacteria</taxon>
        <taxon>Bacillati</taxon>
        <taxon>Actinomycetota</taxon>
        <taxon>Actinomycetes</taxon>
        <taxon>Micrococcales</taxon>
        <taxon>Micrococcaceae</taxon>
        <taxon>Nesterenkonia</taxon>
    </lineage>
</organism>
<dbReference type="Pfam" id="PF01266">
    <property type="entry name" value="DAO"/>
    <property type="match status" value="1"/>
</dbReference>
<dbReference type="InterPro" id="IPR036188">
    <property type="entry name" value="FAD/NAD-bd_sf"/>
</dbReference>
<dbReference type="GO" id="GO:0046168">
    <property type="term" value="P:glycerol-3-phosphate catabolic process"/>
    <property type="evidence" value="ECO:0007669"/>
    <property type="project" value="TreeGrafter"/>
</dbReference>
<evidence type="ECO:0000256" key="5">
    <source>
        <dbReference type="ARBA" id="ARBA00023002"/>
    </source>
</evidence>
<comment type="caution">
    <text evidence="9">The sequence shown here is derived from an EMBL/GenBank/DDBJ whole genome shotgun (WGS) entry which is preliminary data.</text>
</comment>
<dbReference type="GO" id="GO:0004368">
    <property type="term" value="F:glycerol-3-phosphate dehydrogenase (quinone) activity"/>
    <property type="evidence" value="ECO:0007669"/>
    <property type="project" value="InterPro"/>
</dbReference>
<dbReference type="InterPro" id="IPR038299">
    <property type="entry name" value="DAO_C_sf"/>
</dbReference>
<evidence type="ECO:0000256" key="6">
    <source>
        <dbReference type="SAM" id="MobiDB-lite"/>
    </source>
</evidence>
<evidence type="ECO:0000256" key="3">
    <source>
        <dbReference type="ARBA" id="ARBA00022630"/>
    </source>
</evidence>
<evidence type="ECO:0000259" key="8">
    <source>
        <dbReference type="Pfam" id="PF16901"/>
    </source>
</evidence>
<dbReference type="EMBL" id="VAVZ01000031">
    <property type="protein sequence ID" value="TLP94898.1"/>
    <property type="molecule type" value="Genomic_DNA"/>
</dbReference>
<dbReference type="PANTHER" id="PTHR11985">
    <property type="entry name" value="GLYCEROL-3-PHOSPHATE DEHYDROGENASE"/>
    <property type="match status" value="1"/>
</dbReference>
<dbReference type="Proteomes" id="UP000310458">
    <property type="component" value="Unassembled WGS sequence"/>
</dbReference>
<dbReference type="OrthoDB" id="9766796at2"/>
<feature type="compositionally biased region" description="Low complexity" evidence="6">
    <location>
        <begin position="1"/>
        <end position="15"/>
    </location>
</feature>
<evidence type="ECO:0000259" key="7">
    <source>
        <dbReference type="Pfam" id="PF01266"/>
    </source>
</evidence>
<dbReference type="SUPFAM" id="SSF51905">
    <property type="entry name" value="FAD/NAD(P)-binding domain"/>
    <property type="match status" value="1"/>
</dbReference>
<dbReference type="PRINTS" id="PR01001">
    <property type="entry name" value="FADG3PDH"/>
</dbReference>
<reference evidence="9 10" key="1">
    <citation type="submission" date="2019-05" db="EMBL/GenBank/DDBJ databases">
        <title>Nesterenkonia sp. GY074 isolated from the Southern Atlantic Ocean.</title>
        <authorList>
            <person name="Zhang G."/>
        </authorList>
    </citation>
    <scope>NUCLEOTIDE SEQUENCE [LARGE SCALE GENOMIC DNA]</scope>
    <source>
        <strain evidence="9 10">GY074</strain>
    </source>
</reference>
<dbReference type="InterPro" id="IPR031656">
    <property type="entry name" value="DAO_C"/>
</dbReference>
<comment type="similarity">
    <text evidence="2">Belongs to the FAD-dependent glycerol-3-phosphate dehydrogenase family.</text>
</comment>
<name>A0A5R9B958_9MICC</name>
<dbReference type="Gene3D" id="1.10.8.870">
    <property type="entry name" value="Alpha-glycerophosphate oxidase, cap domain"/>
    <property type="match status" value="1"/>
</dbReference>
<evidence type="ECO:0000313" key="9">
    <source>
        <dbReference type="EMBL" id="TLP94898.1"/>
    </source>
</evidence>
<keyword evidence="3" id="KW-0285">Flavoprotein</keyword>
<protein>
    <submittedName>
        <fullName evidence="9">Glycerol-3-phosphate dehydrogenase/oxidase</fullName>
    </submittedName>
</protein>
<dbReference type="PANTHER" id="PTHR11985:SF15">
    <property type="entry name" value="GLYCEROL-3-PHOSPHATE DEHYDROGENASE, MITOCHONDRIAL"/>
    <property type="match status" value="1"/>
</dbReference>
<dbReference type="InterPro" id="IPR000447">
    <property type="entry name" value="G3P_DH_FAD-dep"/>
</dbReference>
<keyword evidence="5" id="KW-0560">Oxidoreductase</keyword>